<accession>A0A2Z7A0Y1</accession>
<protein>
    <submittedName>
        <fullName evidence="1">Uncharacterized protein</fullName>
    </submittedName>
</protein>
<gene>
    <name evidence="1" type="ORF">F511_46435</name>
</gene>
<dbReference type="EMBL" id="KV112775">
    <property type="protein sequence ID" value="KZT76540.1"/>
    <property type="molecule type" value="Genomic_DNA"/>
</dbReference>
<proteinExistence type="predicted"/>
<name>A0A2Z7A0Y1_9LAMI</name>
<organism evidence="1 2">
    <name type="scientific">Dorcoceras hygrometricum</name>
    <dbReference type="NCBI Taxonomy" id="472368"/>
    <lineage>
        <taxon>Eukaryota</taxon>
        <taxon>Viridiplantae</taxon>
        <taxon>Streptophyta</taxon>
        <taxon>Embryophyta</taxon>
        <taxon>Tracheophyta</taxon>
        <taxon>Spermatophyta</taxon>
        <taxon>Magnoliopsida</taxon>
        <taxon>eudicotyledons</taxon>
        <taxon>Gunneridae</taxon>
        <taxon>Pentapetalae</taxon>
        <taxon>asterids</taxon>
        <taxon>lamiids</taxon>
        <taxon>Lamiales</taxon>
        <taxon>Gesneriaceae</taxon>
        <taxon>Didymocarpoideae</taxon>
        <taxon>Trichosporeae</taxon>
        <taxon>Loxocarpinae</taxon>
        <taxon>Dorcoceras</taxon>
    </lineage>
</organism>
<evidence type="ECO:0000313" key="1">
    <source>
        <dbReference type="EMBL" id="KZT76540.1"/>
    </source>
</evidence>
<keyword evidence="2" id="KW-1185">Reference proteome</keyword>
<evidence type="ECO:0000313" key="2">
    <source>
        <dbReference type="Proteomes" id="UP000250235"/>
    </source>
</evidence>
<sequence>MVDIIQPCHCPLIRHCGHIVATSLPSHPVSLEHKLKSSSMLLAMMRTCEIQSAPQSAHCDSATCAGSGTGTGSGSGADTDAGS</sequence>
<reference evidence="1 2" key="1">
    <citation type="journal article" date="2015" name="Proc. Natl. Acad. Sci. U.S.A.">
        <title>The resurrection genome of Boea hygrometrica: A blueprint for survival of dehydration.</title>
        <authorList>
            <person name="Xiao L."/>
            <person name="Yang G."/>
            <person name="Zhang L."/>
            <person name="Yang X."/>
            <person name="Zhao S."/>
            <person name="Ji Z."/>
            <person name="Zhou Q."/>
            <person name="Hu M."/>
            <person name="Wang Y."/>
            <person name="Chen M."/>
            <person name="Xu Y."/>
            <person name="Jin H."/>
            <person name="Xiao X."/>
            <person name="Hu G."/>
            <person name="Bao F."/>
            <person name="Hu Y."/>
            <person name="Wan P."/>
            <person name="Li L."/>
            <person name="Deng X."/>
            <person name="Kuang T."/>
            <person name="Xiang C."/>
            <person name="Zhu J.K."/>
            <person name="Oliver M.J."/>
            <person name="He Y."/>
        </authorList>
    </citation>
    <scope>NUCLEOTIDE SEQUENCE [LARGE SCALE GENOMIC DNA]</scope>
    <source>
        <strain evidence="2">cv. XS01</strain>
    </source>
</reference>
<dbReference type="AlphaFoldDB" id="A0A2Z7A0Y1"/>
<dbReference type="Proteomes" id="UP000250235">
    <property type="component" value="Unassembled WGS sequence"/>
</dbReference>